<dbReference type="EMBL" id="CABDUW010000056">
    <property type="protein sequence ID" value="VTJ55837.1"/>
    <property type="molecule type" value="Genomic_DNA"/>
</dbReference>
<protein>
    <submittedName>
        <fullName evidence="3">Uncharacterized protein</fullName>
    </submittedName>
</protein>
<reference evidence="2" key="2">
    <citation type="submission" date="2020-08" db="EMBL/GenBank/DDBJ databases">
        <authorList>
            <person name="Shumante A."/>
            <person name="Zimin A.V."/>
            <person name="Puiu D."/>
            <person name="Salzberg S.L."/>
        </authorList>
    </citation>
    <scope>NUCLEOTIDE SEQUENCE</scope>
    <source>
        <strain evidence="2">WC2-LM</strain>
        <tissue evidence="2">Liver</tissue>
    </source>
</reference>
<feature type="compositionally biased region" description="Basic and acidic residues" evidence="1">
    <location>
        <begin position="1"/>
        <end position="13"/>
    </location>
</feature>
<feature type="region of interest" description="Disordered" evidence="1">
    <location>
        <begin position="1"/>
        <end position="24"/>
    </location>
</feature>
<sequence length="59" mass="6344">MEDAGRRLSEPGHPDGTPATRHVDAKLTETQGGDARVGMQKMVTEAMGADTTDNKKYRG</sequence>
<organism evidence="3 4">
    <name type="scientific">Marmota monax</name>
    <name type="common">Woodchuck</name>
    <dbReference type="NCBI Taxonomy" id="9995"/>
    <lineage>
        <taxon>Eukaryota</taxon>
        <taxon>Metazoa</taxon>
        <taxon>Chordata</taxon>
        <taxon>Craniata</taxon>
        <taxon>Vertebrata</taxon>
        <taxon>Euteleostomi</taxon>
        <taxon>Mammalia</taxon>
        <taxon>Eutheria</taxon>
        <taxon>Euarchontoglires</taxon>
        <taxon>Glires</taxon>
        <taxon>Rodentia</taxon>
        <taxon>Sciuromorpha</taxon>
        <taxon>Sciuridae</taxon>
        <taxon>Xerinae</taxon>
        <taxon>Marmotini</taxon>
        <taxon>Marmota</taxon>
    </lineage>
</organism>
<evidence type="ECO:0000313" key="3">
    <source>
        <dbReference type="EMBL" id="VTJ55837.1"/>
    </source>
</evidence>
<gene>
    <name evidence="2" type="ORF">GHT09_018427</name>
    <name evidence="3" type="ORF">MONAX_5E026324</name>
</gene>
<dbReference type="EMBL" id="WJEC01007549">
    <property type="protein sequence ID" value="KAF7470212.1"/>
    <property type="molecule type" value="Genomic_DNA"/>
</dbReference>
<reference evidence="3 4" key="1">
    <citation type="submission" date="2019-04" db="EMBL/GenBank/DDBJ databases">
        <authorList>
            <person name="Alioto T."/>
            <person name="Alioto T."/>
        </authorList>
    </citation>
    <scope>NUCLEOTIDE SEQUENCE [LARGE SCALE GENOMIC DNA]</scope>
</reference>
<evidence type="ECO:0000256" key="1">
    <source>
        <dbReference type="SAM" id="MobiDB-lite"/>
    </source>
</evidence>
<proteinExistence type="predicted"/>
<keyword evidence="4" id="KW-1185">Reference proteome</keyword>
<name>A0A5E4AEN5_MARMO</name>
<evidence type="ECO:0000313" key="2">
    <source>
        <dbReference type="EMBL" id="KAF7470212.1"/>
    </source>
</evidence>
<dbReference type="Proteomes" id="UP000335636">
    <property type="component" value="Unassembled WGS sequence"/>
</dbReference>
<dbReference type="Proteomes" id="UP000662637">
    <property type="component" value="Unassembled WGS sequence"/>
</dbReference>
<dbReference type="AlphaFoldDB" id="A0A5E4AEN5"/>
<evidence type="ECO:0000313" key="4">
    <source>
        <dbReference type="Proteomes" id="UP000335636"/>
    </source>
</evidence>
<accession>A0A5E4AEN5</accession>